<evidence type="ECO:0000256" key="3">
    <source>
        <dbReference type="ARBA" id="ARBA00022801"/>
    </source>
</evidence>
<comment type="caution">
    <text evidence="7">The sequence shown here is derived from an EMBL/GenBank/DDBJ whole genome shotgun (WGS) entry which is preliminary data.</text>
</comment>
<dbReference type="FunFam" id="3.90.45.10:FF:000005">
    <property type="entry name" value="Peptide deformylase"/>
    <property type="match status" value="1"/>
</dbReference>
<dbReference type="HAMAP" id="MF_00163">
    <property type="entry name" value="Pep_deformylase"/>
    <property type="match status" value="1"/>
</dbReference>
<comment type="similarity">
    <text evidence="1 6">Belongs to the polypeptide deformylase family.</text>
</comment>
<feature type="binding site" evidence="6">
    <location>
        <position position="132"/>
    </location>
    <ligand>
        <name>Fe cation</name>
        <dbReference type="ChEBI" id="CHEBI:24875"/>
    </ligand>
</feature>
<feature type="binding site" evidence="6">
    <location>
        <position position="90"/>
    </location>
    <ligand>
        <name>Fe cation</name>
        <dbReference type="ChEBI" id="CHEBI:24875"/>
    </ligand>
</feature>
<protein>
    <recommendedName>
        <fullName evidence="6">Peptide deformylase</fullName>
        <shortName evidence="6">PDF</shortName>
        <ecNumber evidence="6">3.5.1.88</ecNumber>
    </recommendedName>
    <alternativeName>
        <fullName evidence="6">Polypeptide deformylase</fullName>
    </alternativeName>
</protein>
<comment type="catalytic activity">
    <reaction evidence="6">
        <text>N-terminal N-formyl-L-methionyl-[peptide] + H2O = N-terminal L-methionyl-[peptide] + formate</text>
        <dbReference type="Rhea" id="RHEA:24420"/>
        <dbReference type="Rhea" id="RHEA-COMP:10639"/>
        <dbReference type="Rhea" id="RHEA-COMP:10640"/>
        <dbReference type="ChEBI" id="CHEBI:15377"/>
        <dbReference type="ChEBI" id="CHEBI:15740"/>
        <dbReference type="ChEBI" id="CHEBI:49298"/>
        <dbReference type="ChEBI" id="CHEBI:64731"/>
        <dbReference type="EC" id="3.5.1.88"/>
    </reaction>
</comment>
<evidence type="ECO:0000256" key="5">
    <source>
        <dbReference type="ARBA" id="ARBA00023004"/>
    </source>
</evidence>
<dbReference type="Pfam" id="PF01327">
    <property type="entry name" value="Pep_deformylase"/>
    <property type="match status" value="1"/>
</dbReference>
<evidence type="ECO:0000256" key="2">
    <source>
        <dbReference type="ARBA" id="ARBA00022723"/>
    </source>
</evidence>
<keyword evidence="5 6" id="KW-0408">Iron</keyword>
<dbReference type="OrthoDB" id="9784988at2"/>
<dbReference type="PANTHER" id="PTHR10458:SF22">
    <property type="entry name" value="PEPTIDE DEFORMYLASE"/>
    <property type="match status" value="1"/>
</dbReference>
<dbReference type="AlphaFoldDB" id="A0A073KGS5"/>
<feature type="binding site" evidence="6">
    <location>
        <position position="136"/>
    </location>
    <ligand>
        <name>Fe cation</name>
        <dbReference type="ChEBI" id="CHEBI:24875"/>
    </ligand>
</feature>
<keyword evidence="2 6" id="KW-0479">Metal-binding</keyword>
<dbReference type="Proteomes" id="UP000027778">
    <property type="component" value="Unassembled WGS sequence"/>
</dbReference>
<sequence>MAVLEIVKHPNEVLEKPCERVINFDKKLVKLLKDMHETMLVADGVGLAAPQVGVSLQVAVVDIGDDTGKIELINPVILEKRGEQVGPEGCLSFPGLYGEVERAEYIKVRAQNRRGKVFLLEADDFLARAIQHEIDHLHGVLFTSKVTRYYEENELEEM</sequence>
<dbReference type="GO" id="GO:0042586">
    <property type="term" value="F:peptide deformylase activity"/>
    <property type="evidence" value="ECO:0007669"/>
    <property type="project" value="UniProtKB-UniRule"/>
</dbReference>
<gene>
    <name evidence="6" type="primary">def</name>
    <name evidence="7" type="ORF">BAGA_00740</name>
</gene>
<dbReference type="EC" id="3.5.1.88" evidence="6"/>
<dbReference type="SUPFAM" id="SSF56420">
    <property type="entry name" value="Peptide deformylase"/>
    <property type="match status" value="1"/>
</dbReference>
<name>A0A073KGS5_9BACI</name>
<dbReference type="PIRSF" id="PIRSF004749">
    <property type="entry name" value="Pep_def"/>
    <property type="match status" value="1"/>
</dbReference>
<evidence type="ECO:0000313" key="7">
    <source>
        <dbReference type="EMBL" id="KEK25795.1"/>
    </source>
</evidence>
<dbReference type="GO" id="GO:0006412">
    <property type="term" value="P:translation"/>
    <property type="evidence" value="ECO:0007669"/>
    <property type="project" value="UniProtKB-UniRule"/>
</dbReference>
<evidence type="ECO:0000256" key="1">
    <source>
        <dbReference type="ARBA" id="ARBA00010759"/>
    </source>
</evidence>
<dbReference type="eggNOG" id="COG0242">
    <property type="taxonomic scope" value="Bacteria"/>
</dbReference>
<comment type="function">
    <text evidence="6">Removes the formyl group from the N-terminal Met of newly synthesized proteins. Requires at least a dipeptide for an efficient rate of reaction. N-terminal L-methionine is a prerequisite for activity but the enzyme has broad specificity at other positions.</text>
</comment>
<dbReference type="InterPro" id="IPR023635">
    <property type="entry name" value="Peptide_deformylase"/>
</dbReference>
<evidence type="ECO:0000313" key="8">
    <source>
        <dbReference type="Proteomes" id="UP000027778"/>
    </source>
</evidence>
<comment type="cofactor">
    <cofactor evidence="6">
        <name>Fe(2+)</name>
        <dbReference type="ChEBI" id="CHEBI:29033"/>
    </cofactor>
    <text evidence="6">Binds 1 Fe(2+) ion.</text>
</comment>
<reference evidence="7 8" key="1">
    <citation type="submission" date="2014-06" db="EMBL/GenBank/DDBJ databases">
        <title>Draft genome sequence of Bacillus gaemokensis JCM 15801 (MCCC 1A00707).</title>
        <authorList>
            <person name="Lai Q."/>
            <person name="Liu Y."/>
            <person name="Shao Z."/>
        </authorList>
    </citation>
    <scope>NUCLEOTIDE SEQUENCE [LARGE SCALE GENOMIC DNA]</scope>
    <source>
        <strain evidence="7 8">JCM 15801</strain>
    </source>
</reference>
<evidence type="ECO:0000256" key="6">
    <source>
        <dbReference type="HAMAP-Rule" id="MF_00163"/>
    </source>
</evidence>
<accession>A0A073KGS5</accession>
<feature type="active site" evidence="6">
    <location>
        <position position="133"/>
    </location>
</feature>
<dbReference type="EMBL" id="JOTM01000001">
    <property type="protein sequence ID" value="KEK25795.1"/>
    <property type="molecule type" value="Genomic_DNA"/>
</dbReference>
<dbReference type="STRING" id="574375.AZF08_00845"/>
<dbReference type="GO" id="GO:0046872">
    <property type="term" value="F:metal ion binding"/>
    <property type="evidence" value="ECO:0007669"/>
    <property type="project" value="UniProtKB-KW"/>
</dbReference>
<keyword evidence="3 6" id="KW-0378">Hydrolase</keyword>
<evidence type="ECO:0000256" key="4">
    <source>
        <dbReference type="ARBA" id="ARBA00022917"/>
    </source>
</evidence>
<keyword evidence="8" id="KW-1185">Reference proteome</keyword>
<dbReference type="NCBIfam" id="TIGR00079">
    <property type="entry name" value="pept_deformyl"/>
    <property type="match status" value="1"/>
</dbReference>
<dbReference type="InterPro" id="IPR036821">
    <property type="entry name" value="Peptide_deformylase_sf"/>
</dbReference>
<keyword evidence="4 6" id="KW-0648">Protein biosynthesis</keyword>
<proteinExistence type="inferred from homology"/>
<dbReference type="PRINTS" id="PR01576">
    <property type="entry name" value="PDEFORMYLASE"/>
</dbReference>
<dbReference type="RefSeq" id="WP_033672134.1">
    <property type="nucleotide sequence ID" value="NZ_JOTM01000001.1"/>
</dbReference>
<dbReference type="NCBIfam" id="NF001159">
    <property type="entry name" value="PRK00150.1-3"/>
    <property type="match status" value="1"/>
</dbReference>
<dbReference type="CDD" id="cd00487">
    <property type="entry name" value="Pep_deformylase"/>
    <property type="match status" value="1"/>
</dbReference>
<dbReference type="Gene3D" id="3.90.45.10">
    <property type="entry name" value="Peptide deformylase"/>
    <property type="match status" value="1"/>
</dbReference>
<dbReference type="PANTHER" id="PTHR10458">
    <property type="entry name" value="PEPTIDE DEFORMYLASE"/>
    <property type="match status" value="1"/>
</dbReference>
<organism evidence="7 8">
    <name type="scientific">Bacillus gaemokensis</name>
    <dbReference type="NCBI Taxonomy" id="574375"/>
    <lineage>
        <taxon>Bacteria</taxon>
        <taxon>Bacillati</taxon>
        <taxon>Bacillota</taxon>
        <taxon>Bacilli</taxon>
        <taxon>Bacillales</taxon>
        <taxon>Bacillaceae</taxon>
        <taxon>Bacillus</taxon>
        <taxon>Bacillus cereus group</taxon>
    </lineage>
</organism>